<proteinExistence type="inferred from homology"/>
<organism evidence="2 4">
    <name type="scientific">Campylobacter vicugnae</name>
    <dbReference type="NCBI Taxonomy" id="1660076"/>
    <lineage>
        <taxon>Bacteria</taxon>
        <taxon>Pseudomonadati</taxon>
        <taxon>Campylobacterota</taxon>
        <taxon>Epsilonproteobacteria</taxon>
        <taxon>Campylobacterales</taxon>
        <taxon>Campylobacteraceae</taxon>
        <taxon>Campylobacter</taxon>
    </lineage>
</organism>
<dbReference type="AlphaFoldDB" id="A0A1X9T0W7"/>
<evidence type="ECO:0000313" key="3">
    <source>
        <dbReference type="EMBL" id="WWC42352.1"/>
    </source>
</evidence>
<dbReference type="Gene3D" id="3.40.1620.10">
    <property type="entry name" value="YefM-like domain"/>
    <property type="match status" value="1"/>
</dbReference>
<dbReference type="EMBL" id="CP018791">
    <property type="protein sequence ID" value="ARR02103.1"/>
    <property type="molecule type" value="Genomic_DNA"/>
</dbReference>
<gene>
    <name evidence="2" type="ORF">CVIC8964_0688</name>
    <name evidence="3" type="ORF">CVIC9261_03225</name>
</gene>
<dbReference type="Proteomes" id="UP000194265">
    <property type="component" value="Chromosome"/>
</dbReference>
<evidence type="ECO:0000256" key="1">
    <source>
        <dbReference type="ARBA" id="ARBA00009981"/>
    </source>
</evidence>
<dbReference type="RefSeq" id="WP_086246607.1">
    <property type="nucleotide sequence ID" value="NZ_CP018791.1"/>
</dbReference>
<dbReference type="Proteomes" id="UP001318120">
    <property type="component" value="Chromosome"/>
</dbReference>
<reference evidence="4 5" key="1">
    <citation type="journal article" date="2017" name="Genome Biol. Evol.">
        <title>Comparative Genomic Analysis Identifies a Campylobacter Clade Deficient in Selenium Metabolism.</title>
        <authorList>
            <person name="Miller W.G."/>
            <person name="Yee E."/>
            <person name="Lopes B.S."/>
            <person name="Chapman M.H."/>
            <person name="Huynh S."/>
            <person name="Bono J.L."/>
            <person name="Parker C.T."/>
            <person name="Strachan N.J.C."/>
            <person name="Forbes K.J."/>
        </authorList>
    </citation>
    <scope>NUCLEOTIDE SEQUENCE [LARGE SCALE GENOMIC DNA]</scope>
    <source>
        <strain evidence="2 4">RM8964</strain>
        <strain evidence="3 5">RM9261</strain>
    </source>
</reference>
<comment type="similarity">
    <text evidence="1">Belongs to the phD/YefM antitoxin family.</text>
</comment>
<dbReference type="GeneID" id="93113089"/>
<evidence type="ECO:0000313" key="5">
    <source>
        <dbReference type="Proteomes" id="UP001318120"/>
    </source>
</evidence>
<dbReference type="InterPro" id="IPR036165">
    <property type="entry name" value="YefM-like_sf"/>
</dbReference>
<dbReference type="EMBL" id="CP144916">
    <property type="protein sequence ID" value="WWC42352.1"/>
    <property type="molecule type" value="Genomic_DNA"/>
</dbReference>
<dbReference type="OrthoDB" id="9811091at2"/>
<dbReference type="KEGG" id="camz:CVIC12175_0654"/>
<sequence>MAKFSKDEVYTATQVVRNFSSILGDISQAKIKRAFIVKNNRFEAVLLNIDEYERLSEAVTLLEAIYNKKKES</sequence>
<keyword evidence="5" id="KW-1185">Reference proteome</keyword>
<evidence type="ECO:0000313" key="4">
    <source>
        <dbReference type="Proteomes" id="UP000194265"/>
    </source>
</evidence>
<accession>A0A1X9T0W7</accession>
<dbReference type="SUPFAM" id="SSF143120">
    <property type="entry name" value="YefM-like"/>
    <property type="match status" value="1"/>
</dbReference>
<reference evidence="3" key="2">
    <citation type="submission" date="2024-02" db="EMBL/GenBank/DDBJ databases">
        <authorList>
            <person name="Miller W.G."/>
            <person name="Yee E."/>
            <person name="Lopes B.S."/>
            <person name="Chapman M.H."/>
            <person name="Huynh S."/>
            <person name="Bono J.L."/>
            <person name="Parker C.T."/>
            <person name="Strachan N.J.C."/>
            <person name="Forbes K.J."/>
        </authorList>
    </citation>
    <scope>NUCLEOTIDE SEQUENCE</scope>
    <source>
        <strain evidence="3">RM9261</strain>
    </source>
</reference>
<protein>
    <submittedName>
        <fullName evidence="3">Prevent-host-death protein</fullName>
    </submittedName>
    <submittedName>
        <fullName evidence="2">Toxin-antitoxin system, antitoxin component</fullName>
    </submittedName>
</protein>
<dbReference type="STRING" id="1660074.CVIC8964_0688"/>
<evidence type="ECO:0000313" key="2">
    <source>
        <dbReference type="EMBL" id="ARR02103.1"/>
    </source>
</evidence>
<name>A0A1X9T0W7_9BACT</name>